<feature type="compositionally biased region" description="Basic and acidic residues" evidence="1">
    <location>
        <begin position="125"/>
        <end position="138"/>
    </location>
</feature>
<feature type="region of interest" description="Disordered" evidence="1">
    <location>
        <begin position="95"/>
        <end position="138"/>
    </location>
</feature>
<feature type="compositionally biased region" description="Polar residues" evidence="1">
    <location>
        <begin position="749"/>
        <end position="771"/>
    </location>
</feature>
<proteinExistence type="predicted"/>
<feature type="compositionally biased region" description="Basic and acidic residues" evidence="1">
    <location>
        <begin position="717"/>
        <end position="730"/>
    </location>
</feature>
<keyword evidence="3" id="KW-1185">Reference proteome</keyword>
<organism evidence="2 3">
    <name type="scientific">Sinanodonta woodiana</name>
    <name type="common">Chinese pond mussel</name>
    <name type="synonym">Anodonta woodiana</name>
    <dbReference type="NCBI Taxonomy" id="1069815"/>
    <lineage>
        <taxon>Eukaryota</taxon>
        <taxon>Metazoa</taxon>
        <taxon>Spiralia</taxon>
        <taxon>Lophotrochozoa</taxon>
        <taxon>Mollusca</taxon>
        <taxon>Bivalvia</taxon>
        <taxon>Autobranchia</taxon>
        <taxon>Heteroconchia</taxon>
        <taxon>Palaeoheterodonta</taxon>
        <taxon>Unionida</taxon>
        <taxon>Unionoidea</taxon>
        <taxon>Unionidae</taxon>
        <taxon>Unioninae</taxon>
        <taxon>Sinanodonta</taxon>
    </lineage>
</organism>
<feature type="region of interest" description="Disordered" evidence="1">
    <location>
        <begin position="481"/>
        <end position="521"/>
    </location>
</feature>
<feature type="compositionally biased region" description="Polar residues" evidence="1">
    <location>
        <begin position="494"/>
        <end position="507"/>
    </location>
</feature>
<feature type="region of interest" description="Disordered" evidence="1">
    <location>
        <begin position="976"/>
        <end position="1001"/>
    </location>
</feature>
<feature type="region of interest" description="Disordered" evidence="1">
    <location>
        <begin position="203"/>
        <end position="235"/>
    </location>
</feature>
<evidence type="ECO:0000313" key="2">
    <source>
        <dbReference type="EMBL" id="KAL3871197.1"/>
    </source>
</evidence>
<feature type="region of interest" description="Disordered" evidence="1">
    <location>
        <begin position="717"/>
        <end position="823"/>
    </location>
</feature>
<feature type="region of interest" description="Disordered" evidence="1">
    <location>
        <begin position="322"/>
        <end position="349"/>
    </location>
</feature>
<gene>
    <name evidence="2" type="ORF">ACJMK2_039213</name>
</gene>
<accession>A0ABD3WBF7</accession>
<feature type="compositionally biased region" description="Basic and acidic residues" evidence="1">
    <location>
        <begin position="803"/>
        <end position="823"/>
    </location>
</feature>
<evidence type="ECO:0000256" key="1">
    <source>
        <dbReference type="SAM" id="MobiDB-lite"/>
    </source>
</evidence>
<dbReference type="AlphaFoldDB" id="A0ABD3WBF7"/>
<dbReference type="EMBL" id="JBJQND010000007">
    <property type="protein sequence ID" value="KAL3871197.1"/>
    <property type="molecule type" value="Genomic_DNA"/>
</dbReference>
<name>A0ABD3WBF7_SINWO</name>
<evidence type="ECO:0000313" key="3">
    <source>
        <dbReference type="Proteomes" id="UP001634394"/>
    </source>
</evidence>
<protein>
    <submittedName>
        <fullName evidence="2">Uncharacterized protein</fullName>
    </submittedName>
</protein>
<feature type="compositionally biased region" description="Basic residues" evidence="1">
    <location>
        <begin position="984"/>
        <end position="1001"/>
    </location>
</feature>
<feature type="region of interest" description="Disordered" evidence="1">
    <location>
        <begin position="844"/>
        <end position="883"/>
    </location>
</feature>
<reference evidence="2 3" key="1">
    <citation type="submission" date="2024-11" db="EMBL/GenBank/DDBJ databases">
        <title>Chromosome-level genome assembly of the freshwater bivalve Anodonta woodiana.</title>
        <authorList>
            <person name="Chen X."/>
        </authorList>
    </citation>
    <scope>NUCLEOTIDE SEQUENCE [LARGE SCALE GENOMIC DNA]</scope>
    <source>
        <strain evidence="2">MN2024</strain>
        <tissue evidence="2">Gills</tissue>
    </source>
</reference>
<dbReference type="Proteomes" id="UP001634394">
    <property type="component" value="Unassembled WGS sequence"/>
</dbReference>
<sequence>MEYDYDSLVDRDRVDQCEEIRTIANKKWLSPAQVSLNHLDRIKAKVYNFSLTDVKDLKATNIRERSPLTDPPLSTFSQQNAWGSNHSIPELIKQHSEAQHKRPGSAKYAAAKTKLPSSRKPRPQSAKEQKPPLLPGERRTFGILGAKYDPADRPSNGVIFHSATMGWVGPPAGLKYPEKQIEGSNIGYHAASSTSPSTVPNGIFLPDAKENLPRPPQASPISMDGSDSEKELEQDRPKKVFEIYLSNIGYENENNANLYEADGEVDEELSPFVDEHLTHSPVLLRKPTPDAIHLSLPHMSDWNESETEPDTERLLREAETLARTLDKKEQARKKNADFNSPKSKDKPENLNEIEKELRKNVHTQESSEKILSKTDSAIKMNPSHPCLVEMESYMSFLQDPDKTGVSENHNFSVAKKFSKSTEKAAVKFSEDKNMTFAITPRNIGRKVAELSTMSSKSSRSWSSPNTEYLVDAFSASKITISSQDVSRRPPSGRQVKSSTSQQNLETVSNDKTDSFISNSSSDQIYPEKSVFDSQITLKSTFAIAGESRNETRKAEKVPTCTRNHLKNARPKSPNRPTTPITTVSVDYGLESERDEKPRKKKASKDVVTMVQQISLSDDEVEGVLLSDSDDSSDENFSKEDGSANLHTVCKSKPEKNYYEIARLANYTVKDKDKAVTEDFSHLLKTTKTLEFDELKPKEIVVKSVIDGLLSGGKEKEKFMADSKERQEKNKYRLQSAKVTQQPPGVPHLNLNQPPRPASQQSSVTMTTNKTHQPQEDNKKTVTKKVLTRPSSAPVNGRKSRPGKVKENKTVEKSKNEAVAEMSQAEREKVIDNLLERTRTLLENKTDEVPSKSVTEKPTQVKKERPMSAVNSVKRTSPKSKSSGKRKIIWTEPCYINTKSSLNDEDDTEEYEECLELQRQLAEKGVNIAAKTLERLLSHPRHWLPEEHKKIKAAEKALARANEIMYLQKRAEARKAKLKEMGADKKKKTNGKKKVKRSNSFG</sequence>
<comment type="caution">
    <text evidence="2">The sequence shown here is derived from an EMBL/GenBank/DDBJ whole genome shotgun (WGS) entry which is preliminary data.</text>
</comment>